<sequence>MFKNLTLLLMISTSAITSSINICKSDDVRYKNNAYRVFNNYSICISKEDKFDDFWTPKNESYLNKVQNQKVKALKEKIQNGENLTITEKNDLKLIKSEVIKIKLGEEKFKELEKLIEKREGDVELTLPERQRLYELNKEARN</sequence>
<dbReference type="Proteomes" id="UP000640335">
    <property type="component" value="Unassembled WGS sequence"/>
</dbReference>
<accession>A0ABR8Q338</accession>
<comment type="caution">
    <text evidence="1">The sequence shown here is derived from an EMBL/GenBank/DDBJ whole genome shotgun (WGS) entry which is preliminary data.</text>
</comment>
<organism evidence="1 2">
    <name type="scientific">Clostridium gallinarum</name>
    <dbReference type="NCBI Taxonomy" id="2762246"/>
    <lineage>
        <taxon>Bacteria</taxon>
        <taxon>Bacillati</taxon>
        <taxon>Bacillota</taxon>
        <taxon>Clostridia</taxon>
        <taxon>Eubacteriales</taxon>
        <taxon>Clostridiaceae</taxon>
        <taxon>Clostridium</taxon>
    </lineage>
</organism>
<reference evidence="1 2" key="1">
    <citation type="submission" date="2020-08" db="EMBL/GenBank/DDBJ databases">
        <title>A Genomic Blueprint of the Chicken Gut Microbiome.</title>
        <authorList>
            <person name="Gilroy R."/>
            <person name="Ravi A."/>
            <person name="Getino M."/>
            <person name="Pursley I."/>
            <person name="Horton D.L."/>
            <person name="Alikhan N.-F."/>
            <person name="Baker D."/>
            <person name="Gharbi K."/>
            <person name="Hall N."/>
            <person name="Watson M."/>
            <person name="Adriaenssens E.M."/>
            <person name="Foster-Nyarko E."/>
            <person name="Jarju S."/>
            <person name="Secka A."/>
            <person name="Antonio M."/>
            <person name="Oren A."/>
            <person name="Chaudhuri R."/>
            <person name="La Ragione R.M."/>
            <person name="Hildebrand F."/>
            <person name="Pallen M.J."/>
        </authorList>
    </citation>
    <scope>NUCLEOTIDE SEQUENCE [LARGE SCALE GENOMIC DNA]</scope>
    <source>
        <strain evidence="1 2">Sa3CUN1</strain>
    </source>
</reference>
<dbReference type="EMBL" id="JACSQZ010000017">
    <property type="protein sequence ID" value="MBD7914838.1"/>
    <property type="molecule type" value="Genomic_DNA"/>
</dbReference>
<protein>
    <submittedName>
        <fullName evidence="1">Uncharacterized protein</fullName>
    </submittedName>
</protein>
<keyword evidence="2" id="KW-1185">Reference proteome</keyword>
<dbReference type="RefSeq" id="WP_191749602.1">
    <property type="nucleotide sequence ID" value="NZ_JACSQZ010000017.1"/>
</dbReference>
<gene>
    <name evidence="1" type="ORF">H9660_06735</name>
</gene>
<proteinExistence type="predicted"/>
<evidence type="ECO:0000313" key="2">
    <source>
        <dbReference type="Proteomes" id="UP000640335"/>
    </source>
</evidence>
<name>A0ABR8Q338_9CLOT</name>
<evidence type="ECO:0000313" key="1">
    <source>
        <dbReference type="EMBL" id="MBD7914838.1"/>
    </source>
</evidence>